<evidence type="ECO:0000256" key="1">
    <source>
        <dbReference type="SAM" id="MobiDB-lite"/>
    </source>
</evidence>
<dbReference type="PANTHER" id="PTHR19959">
    <property type="entry name" value="KINESIN LIGHT CHAIN"/>
    <property type="match status" value="1"/>
</dbReference>
<dbReference type="SUPFAM" id="SSF81901">
    <property type="entry name" value="HCP-like"/>
    <property type="match status" value="1"/>
</dbReference>
<gene>
    <name evidence="3" type="ORF">CVT26_001872</name>
</gene>
<dbReference type="Proteomes" id="UP000284706">
    <property type="component" value="Unassembled WGS sequence"/>
</dbReference>
<sequence length="1289" mass="144536">MSSLLRGSESNNVEESDSNASRKKDESDAKLPSREDSPPKIGEDESLALLQEALRLIHHYSTSNDVADLERGIQLTRSGLQGLPSKGLNYALGSYNLGSAVMTKFERENAPMDLDEAISNFKGIVDILPPENPIYPGLLYKLAYSLSRRFDQRGDDEDLDESILFHRLALDCFPMTHPNHSSILNNLADVLSTRASRKKNAQDIDEAIFSFKRILQLTPPMRLSNANSLDNVGKALKTRFELLGNIEDIDEAILFHQQAVELLPASHPSRYKSLDDLAVALSTRYEFREDIEDLDESISIYVQVLELVPTPHPGRSRCVNNFANALLRRFQQGGELDDLDNAILLHRHALTLRPAPHPARSQSLRNFARALWTRFEHRGHIQFDLDESISLHRQAMELISPSHSNRAESLSGLGDALLAKFQLDGNASLLYQCLSFHEQALALRPPSEPQHADSLNNLANALSARFEHEGDPVDLDRAISLHRQAVENRHSKDPNYPRSLNNLAVALFFRYNARGKTEDLREAISLHRKAIEFFPQTHPDRSNSLDNLATALLTCAEQFNKHEDLEDAISFNREALQIRSAFHPEYSNTLSNLAMALKARFQQVADPRDIDECITLHKEALEFRPIHHSRHCDSLNGIANALLSRFQKKGETRDLTQAVSYHRKVLELTPPSRRDYSLSLKNLAATLSIQYQHQGDANGLQEAMSLFSKAATLPSQSPFRRFLNARSWAHNADLHDHQSAMEAFETTLDILPELAAFGLDIQSRQKALTQGTDGMARKAARLAIRSGKLGKAVEFLETGRGVFWSQFLNLRPSLEQLPNVGAELTQNLQTISTQLEVASYRENASTSPSNKEKLTWEEQSSQFEVLSRRWTETVDKIRELEGYRNFLRPKTLPDFQKAAEQGPIVYLIPNEDASDCLIITSTSVHHIALTNLPVNRLLALAALVQTAASEDRIPLHRINERVETLRIGPQSPDAEVLQWWTDDDLDLTRGMRLERRVPGDLSSDDVFRHVLKILWNEVVKPVIEHLRIKKSEERKRLTWCTAGVFTFLPVHAAGCYEEGNVDCASDYIISTYTPTIGALLHSSKPQIESLKVVAVIESRTLPQTREELKRIKKHIPQKFLVEFRAGNVPVSVEELASEVSTASIVHFACHGKQNFRDPLKSGLQIGDGTLTIARIMKGSVPKGSLAFLSACETAMGDDELPDEAMSIAASLLFTGFQSVVATMCRRIWDEDGPVVADTFYGVLFKGQTGDLVDVPDTSRTADALAAAIRELRNRGVSFRRWVPFIHMGN</sequence>
<evidence type="ECO:0000313" key="4">
    <source>
        <dbReference type="Proteomes" id="UP000284706"/>
    </source>
</evidence>
<feature type="region of interest" description="Disordered" evidence="1">
    <location>
        <begin position="1"/>
        <end position="42"/>
    </location>
</feature>
<reference evidence="3 4" key="1">
    <citation type="journal article" date="2018" name="Evol. Lett.">
        <title>Horizontal gene cluster transfer increased hallucinogenic mushroom diversity.</title>
        <authorList>
            <person name="Reynolds H.T."/>
            <person name="Vijayakumar V."/>
            <person name="Gluck-Thaler E."/>
            <person name="Korotkin H.B."/>
            <person name="Matheny P.B."/>
            <person name="Slot J.C."/>
        </authorList>
    </citation>
    <scope>NUCLEOTIDE SEQUENCE [LARGE SCALE GENOMIC DNA]</scope>
    <source>
        <strain evidence="3 4">SRW20</strain>
    </source>
</reference>
<dbReference type="InterPro" id="IPR024983">
    <property type="entry name" value="CHAT_dom"/>
</dbReference>
<keyword evidence="4" id="KW-1185">Reference proteome</keyword>
<dbReference type="SMART" id="SM00028">
    <property type="entry name" value="TPR"/>
    <property type="match status" value="7"/>
</dbReference>
<dbReference type="SUPFAM" id="SSF48452">
    <property type="entry name" value="TPR-like"/>
    <property type="match status" value="1"/>
</dbReference>
<dbReference type="STRING" id="231916.A0A409Y3X0"/>
<feature type="compositionally biased region" description="Basic and acidic residues" evidence="1">
    <location>
        <begin position="20"/>
        <end position="42"/>
    </location>
</feature>
<accession>A0A409Y3X0</accession>
<dbReference type="PANTHER" id="PTHR19959:SF119">
    <property type="entry name" value="FUNGAL LIPASE-LIKE DOMAIN-CONTAINING PROTEIN"/>
    <property type="match status" value="1"/>
</dbReference>
<dbReference type="InParanoid" id="A0A409Y3X0"/>
<dbReference type="Gene3D" id="1.25.40.10">
    <property type="entry name" value="Tetratricopeptide repeat domain"/>
    <property type="match status" value="4"/>
</dbReference>
<feature type="domain" description="CHAT" evidence="2">
    <location>
        <begin position="1010"/>
        <end position="1289"/>
    </location>
</feature>
<comment type="caution">
    <text evidence="3">The sequence shown here is derived from an EMBL/GenBank/DDBJ whole genome shotgun (WGS) entry which is preliminary data.</text>
</comment>
<dbReference type="OrthoDB" id="9991317at2759"/>
<evidence type="ECO:0000313" key="3">
    <source>
        <dbReference type="EMBL" id="PPQ97689.1"/>
    </source>
</evidence>
<dbReference type="EMBL" id="NHYE01001208">
    <property type="protein sequence ID" value="PPQ97689.1"/>
    <property type="molecule type" value="Genomic_DNA"/>
</dbReference>
<proteinExistence type="predicted"/>
<protein>
    <recommendedName>
        <fullName evidence="2">CHAT domain-containing protein</fullName>
    </recommendedName>
</protein>
<dbReference type="Pfam" id="PF12770">
    <property type="entry name" value="CHAT"/>
    <property type="match status" value="1"/>
</dbReference>
<evidence type="ECO:0000259" key="2">
    <source>
        <dbReference type="Pfam" id="PF12770"/>
    </source>
</evidence>
<organism evidence="3 4">
    <name type="scientific">Gymnopilus dilepis</name>
    <dbReference type="NCBI Taxonomy" id="231916"/>
    <lineage>
        <taxon>Eukaryota</taxon>
        <taxon>Fungi</taxon>
        <taxon>Dikarya</taxon>
        <taxon>Basidiomycota</taxon>
        <taxon>Agaricomycotina</taxon>
        <taxon>Agaricomycetes</taxon>
        <taxon>Agaricomycetidae</taxon>
        <taxon>Agaricales</taxon>
        <taxon>Agaricineae</taxon>
        <taxon>Hymenogastraceae</taxon>
        <taxon>Gymnopilus</taxon>
    </lineage>
</organism>
<dbReference type="InterPro" id="IPR011990">
    <property type="entry name" value="TPR-like_helical_dom_sf"/>
</dbReference>
<dbReference type="Pfam" id="PF13374">
    <property type="entry name" value="TPR_10"/>
    <property type="match status" value="3"/>
</dbReference>
<name>A0A409Y3X0_9AGAR</name>
<dbReference type="InterPro" id="IPR019734">
    <property type="entry name" value="TPR_rpt"/>
</dbReference>